<dbReference type="InterPro" id="IPR011009">
    <property type="entry name" value="Kinase-like_dom_sf"/>
</dbReference>
<dbReference type="Pfam" id="PF00069">
    <property type="entry name" value="Pkinase"/>
    <property type="match status" value="1"/>
</dbReference>
<sequence>MAAPASPPPPAPSLPDLIPNNLAESFSTHGIFATLRPYSPLAIANFSSVVDAIVAQPAKYAAVRQRIRLDAHHLLPIADTSSFAGAEESASSDATVPNTPEPTQLAWQGAFVFSYQDPPVHPQLGWIIGYGPKFPQYEGKPKPDVPLTVGPHFQELRLHNTTARLNIDKKSAVCTITPGHNDGTLRRGGMKVPFGTGFLDRPQEIISFGELDYRFEYVPADLSLHSAAVKAYICDALGAADSVNDLIAQTPSPNDRYIGDWRLVQPAGMGTDGEVVAAMRSKGDIVAIKDYWCKEQKDAWNALSKIDNYRSLQARVKSSYVQSLVDVLDEEKIRSAFHPPQHVYVCLQPLVLYDLDKLFKTWDNEPSNKPAEPILHQVLAQILLGIKDLHTAGFIHDDIKPSNIGILRVLPPHVVILDLDNAKDFSWIGALPSACLLTTHGNGGTIGYLAPEREGPQDELFGTGVDVWSAGCVAMEIFLRKPLQDLKRFNINPYRDLATFKHHRPTSGQLQTERTRQEAFVSGLSSSPGTIENLIGQMLAVDPNNRVTVDAALKHPLVAAGVLATQEEETRAKAQPGDKRAREEKDP</sequence>
<dbReference type="EMBL" id="ML993630">
    <property type="protein sequence ID" value="KAF2160078.1"/>
    <property type="molecule type" value="Genomic_DNA"/>
</dbReference>
<evidence type="ECO:0000313" key="7">
    <source>
        <dbReference type="Proteomes" id="UP000799537"/>
    </source>
</evidence>
<dbReference type="SUPFAM" id="SSF56112">
    <property type="entry name" value="Protein kinase-like (PK-like)"/>
    <property type="match status" value="1"/>
</dbReference>
<accession>A0A6A6C1D6</accession>
<dbReference type="GeneID" id="54562783"/>
<feature type="compositionally biased region" description="Basic and acidic residues" evidence="4">
    <location>
        <begin position="568"/>
        <end position="587"/>
    </location>
</feature>
<keyword evidence="1" id="KW-0723">Serine/threonine-protein kinase</keyword>
<dbReference type="InterPro" id="IPR000719">
    <property type="entry name" value="Prot_kinase_dom"/>
</dbReference>
<evidence type="ECO:0000256" key="3">
    <source>
        <dbReference type="ARBA" id="ARBA00022840"/>
    </source>
</evidence>
<feature type="region of interest" description="Disordered" evidence="4">
    <location>
        <begin position="566"/>
        <end position="587"/>
    </location>
</feature>
<dbReference type="InterPro" id="IPR050117">
    <property type="entry name" value="MAPK"/>
</dbReference>
<dbReference type="GO" id="GO:0004674">
    <property type="term" value="F:protein serine/threonine kinase activity"/>
    <property type="evidence" value="ECO:0007669"/>
    <property type="project" value="UniProtKB-KW"/>
</dbReference>
<dbReference type="AlphaFoldDB" id="A0A6A6C1D6"/>
<dbReference type="GO" id="GO:0005524">
    <property type="term" value="F:ATP binding"/>
    <property type="evidence" value="ECO:0007669"/>
    <property type="project" value="UniProtKB-KW"/>
</dbReference>
<dbReference type="OrthoDB" id="3644485at2759"/>
<keyword evidence="1" id="KW-0418">Kinase</keyword>
<evidence type="ECO:0000256" key="4">
    <source>
        <dbReference type="SAM" id="MobiDB-lite"/>
    </source>
</evidence>
<keyword evidence="7" id="KW-1185">Reference proteome</keyword>
<evidence type="ECO:0000256" key="1">
    <source>
        <dbReference type="ARBA" id="ARBA00022527"/>
    </source>
</evidence>
<gene>
    <name evidence="6" type="ORF">M409DRAFT_29520</name>
</gene>
<evidence type="ECO:0000259" key="5">
    <source>
        <dbReference type="PROSITE" id="PS50011"/>
    </source>
</evidence>
<keyword evidence="2" id="KW-0547">Nucleotide-binding</keyword>
<reference evidence="6" key="1">
    <citation type="journal article" date="2020" name="Stud. Mycol.">
        <title>101 Dothideomycetes genomes: a test case for predicting lifestyles and emergence of pathogens.</title>
        <authorList>
            <person name="Haridas S."/>
            <person name="Albert R."/>
            <person name="Binder M."/>
            <person name="Bloem J."/>
            <person name="Labutti K."/>
            <person name="Salamov A."/>
            <person name="Andreopoulos B."/>
            <person name="Baker S."/>
            <person name="Barry K."/>
            <person name="Bills G."/>
            <person name="Bluhm B."/>
            <person name="Cannon C."/>
            <person name="Castanera R."/>
            <person name="Culley D."/>
            <person name="Daum C."/>
            <person name="Ezra D."/>
            <person name="Gonzalez J."/>
            <person name="Henrissat B."/>
            <person name="Kuo A."/>
            <person name="Liang C."/>
            <person name="Lipzen A."/>
            <person name="Lutzoni F."/>
            <person name="Magnuson J."/>
            <person name="Mondo S."/>
            <person name="Nolan M."/>
            <person name="Ohm R."/>
            <person name="Pangilinan J."/>
            <person name="Park H.-J."/>
            <person name="Ramirez L."/>
            <person name="Alfaro M."/>
            <person name="Sun H."/>
            <person name="Tritt A."/>
            <person name="Yoshinaga Y."/>
            <person name="Zwiers L.-H."/>
            <person name="Turgeon B."/>
            <person name="Goodwin S."/>
            <person name="Spatafora J."/>
            <person name="Crous P."/>
            <person name="Grigoriev I."/>
        </authorList>
    </citation>
    <scope>NUCLEOTIDE SEQUENCE</scope>
    <source>
        <strain evidence="6">ATCC 36951</strain>
    </source>
</reference>
<dbReference type="RefSeq" id="XP_033660967.1">
    <property type="nucleotide sequence ID" value="XM_033809511.1"/>
</dbReference>
<feature type="domain" description="Protein kinase" evidence="5">
    <location>
        <begin position="261"/>
        <end position="558"/>
    </location>
</feature>
<dbReference type="Proteomes" id="UP000799537">
    <property type="component" value="Unassembled WGS sequence"/>
</dbReference>
<dbReference type="PANTHER" id="PTHR24055">
    <property type="entry name" value="MITOGEN-ACTIVATED PROTEIN KINASE"/>
    <property type="match status" value="1"/>
</dbReference>
<keyword evidence="3" id="KW-0067">ATP-binding</keyword>
<keyword evidence="1" id="KW-0808">Transferase</keyword>
<protein>
    <recommendedName>
        <fullName evidence="5">Protein kinase domain-containing protein</fullName>
    </recommendedName>
</protein>
<dbReference type="SMART" id="SM00220">
    <property type="entry name" value="S_TKc"/>
    <property type="match status" value="1"/>
</dbReference>
<evidence type="ECO:0000313" key="6">
    <source>
        <dbReference type="EMBL" id="KAF2160078.1"/>
    </source>
</evidence>
<name>A0A6A6C1D6_ZASCE</name>
<organism evidence="6 7">
    <name type="scientific">Zasmidium cellare ATCC 36951</name>
    <dbReference type="NCBI Taxonomy" id="1080233"/>
    <lineage>
        <taxon>Eukaryota</taxon>
        <taxon>Fungi</taxon>
        <taxon>Dikarya</taxon>
        <taxon>Ascomycota</taxon>
        <taxon>Pezizomycotina</taxon>
        <taxon>Dothideomycetes</taxon>
        <taxon>Dothideomycetidae</taxon>
        <taxon>Mycosphaerellales</taxon>
        <taxon>Mycosphaerellaceae</taxon>
        <taxon>Zasmidium</taxon>
    </lineage>
</organism>
<evidence type="ECO:0000256" key="2">
    <source>
        <dbReference type="ARBA" id="ARBA00022741"/>
    </source>
</evidence>
<dbReference type="PROSITE" id="PS50011">
    <property type="entry name" value="PROTEIN_KINASE_DOM"/>
    <property type="match status" value="1"/>
</dbReference>
<dbReference type="Gene3D" id="1.10.510.10">
    <property type="entry name" value="Transferase(Phosphotransferase) domain 1"/>
    <property type="match status" value="1"/>
</dbReference>
<proteinExistence type="predicted"/>